<protein>
    <submittedName>
        <fullName evidence="1">Uncharacterized protein</fullName>
    </submittedName>
</protein>
<gene>
    <name evidence="1" type="ORF">AVEN_169025_1</name>
</gene>
<dbReference type="AlphaFoldDB" id="A0A4Y1ZRK5"/>
<organism evidence="1 2">
    <name type="scientific">Araneus ventricosus</name>
    <name type="common">Orbweaver spider</name>
    <name type="synonym">Epeira ventricosa</name>
    <dbReference type="NCBI Taxonomy" id="182803"/>
    <lineage>
        <taxon>Eukaryota</taxon>
        <taxon>Metazoa</taxon>
        <taxon>Ecdysozoa</taxon>
        <taxon>Arthropoda</taxon>
        <taxon>Chelicerata</taxon>
        <taxon>Arachnida</taxon>
        <taxon>Araneae</taxon>
        <taxon>Araneomorphae</taxon>
        <taxon>Entelegynae</taxon>
        <taxon>Araneoidea</taxon>
        <taxon>Araneidae</taxon>
        <taxon>Araneus</taxon>
    </lineage>
</organism>
<name>A0A4Y1ZRK5_ARAVE</name>
<evidence type="ECO:0000313" key="1">
    <source>
        <dbReference type="EMBL" id="GBL63424.1"/>
    </source>
</evidence>
<accession>A0A4Y1ZRK5</accession>
<dbReference type="Proteomes" id="UP000499080">
    <property type="component" value="Unassembled WGS sequence"/>
</dbReference>
<keyword evidence="2" id="KW-1185">Reference proteome</keyword>
<evidence type="ECO:0000313" key="2">
    <source>
        <dbReference type="Proteomes" id="UP000499080"/>
    </source>
</evidence>
<proteinExistence type="predicted"/>
<reference evidence="1 2" key="1">
    <citation type="journal article" date="2019" name="Sci. Rep.">
        <title>Orb-weaving spider Araneus ventricosus genome elucidates the spidroin gene catalogue.</title>
        <authorList>
            <person name="Kono N."/>
            <person name="Nakamura H."/>
            <person name="Ohtoshi R."/>
            <person name="Moran D.A.P."/>
            <person name="Shinohara A."/>
            <person name="Yoshida Y."/>
            <person name="Fujiwara M."/>
            <person name="Mori M."/>
            <person name="Tomita M."/>
            <person name="Arakawa K."/>
        </authorList>
    </citation>
    <scope>NUCLEOTIDE SEQUENCE [LARGE SCALE GENOMIC DNA]</scope>
</reference>
<dbReference type="EMBL" id="BGPR01152422">
    <property type="protein sequence ID" value="GBL63424.1"/>
    <property type="molecule type" value="Genomic_DNA"/>
</dbReference>
<comment type="caution">
    <text evidence="1">The sequence shown here is derived from an EMBL/GenBank/DDBJ whole genome shotgun (WGS) entry which is preliminary data.</text>
</comment>
<sequence length="117" mass="13584">MINQTCTDLNLTCSLCNITVDLKRSPSKRRYPKCTLFSLHFTVKLNRKLAELYLIHPEKSSTLSAASQHKNNRNRSTCHIVRTIAVTGVVEIRYLQRAERRHWEDGAPQKHLQVLDR</sequence>